<dbReference type="Proteomes" id="UP000054988">
    <property type="component" value="Unassembled WGS sequence"/>
</dbReference>
<comment type="caution">
    <text evidence="2">The sequence shown here is derived from an EMBL/GenBank/DDBJ whole genome shotgun (WGS) entry which is preliminary data.</text>
</comment>
<name>A0A0W0FZZ8_MONRR</name>
<organism evidence="2 3">
    <name type="scientific">Moniliophthora roreri</name>
    <name type="common">Frosty pod rot fungus</name>
    <name type="synonym">Monilia roreri</name>
    <dbReference type="NCBI Taxonomy" id="221103"/>
    <lineage>
        <taxon>Eukaryota</taxon>
        <taxon>Fungi</taxon>
        <taxon>Dikarya</taxon>
        <taxon>Basidiomycota</taxon>
        <taxon>Agaricomycotina</taxon>
        <taxon>Agaricomycetes</taxon>
        <taxon>Agaricomycetidae</taxon>
        <taxon>Agaricales</taxon>
        <taxon>Marasmiineae</taxon>
        <taxon>Marasmiaceae</taxon>
        <taxon>Moniliophthora</taxon>
    </lineage>
</organism>
<evidence type="ECO:0000256" key="1">
    <source>
        <dbReference type="SAM" id="MobiDB-lite"/>
    </source>
</evidence>
<proteinExistence type="predicted"/>
<dbReference type="EMBL" id="LATX01001416">
    <property type="protein sequence ID" value="KTB41904.1"/>
    <property type="molecule type" value="Genomic_DNA"/>
</dbReference>
<feature type="compositionally biased region" description="Polar residues" evidence="1">
    <location>
        <begin position="23"/>
        <end position="35"/>
    </location>
</feature>
<feature type="region of interest" description="Disordered" evidence="1">
    <location>
        <begin position="1"/>
        <end position="35"/>
    </location>
</feature>
<evidence type="ECO:0000313" key="2">
    <source>
        <dbReference type="EMBL" id="KTB41904.1"/>
    </source>
</evidence>
<reference evidence="2 3" key="1">
    <citation type="submission" date="2015-12" db="EMBL/GenBank/DDBJ databases">
        <title>Draft genome sequence of Moniliophthora roreri, the causal agent of frosty pod rot of cacao.</title>
        <authorList>
            <person name="Aime M.C."/>
            <person name="Diaz-Valderrama J.R."/>
            <person name="Kijpornyongpan T."/>
            <person name="Phillips-Mora W."/>
        </authorList>
    </citation>
    <scope>NUCLEOTIDE SEQUENCE [LARGE SCALE GENOMIC DNA]</scope>
    <source>
        <strain evidence="2 3">MCA 2952</strain>
    </source>
</reference>
<sequence>MENANPTHTPLPAGYKPMANKGEANSTIRSQFQSSSNFRNMGQILHRSISTKRNTLFVT</sequence>
<protein>
    <submittedName>
        <fullName evidence="2">Uncharacterized protein</fullName>
    </submittedName>
</protein>
<evidence type="ECO:0000313" key="3">
    <source>
        <dbReference type="Proteomes" id="UP000054988"/>
    </source>
</evidence>
<gene>
    <name evidence="2" type="ORF">WG66_5518</name>
</gene>
<accession>A0A0W0FZZ8</accession>
<dbReference type="AlphaFoldDB" id="A0A0W0FZZ8"/>